<dbReference type="InterPro" id="IPR019870">
    <property type="entry name" value="Se_metab_YedF"/>
</dbReference>
<sequence length="198" mass="20811">MSVEINAVGKACPMPVVLAKQALDRGEADITVLVDNQTAVENLTRLAASQGMEAQSAARGEHFAVRISGERVPAPAPEPACVLPAAGGCTVFIGRDQIGGGSEELGKNLMKMFLYTLAQSEVPPVCLLFMNAGVTLPAGEEAQVIESLQALSGKGCEILVCGTCLNYYGLTERLKVGTVSNMYDIADKLLRASRVVTL</sequence>
<dbReference type="Pfam" id="PF01206">
    <property type="entry name" value="TusA"/>
    <property type="match status" value="1"/>
</dbReference>
<dbReference type="EMBL" id="DWWJ01000094">
    <property type="protein sequence ID" value="HJC40937.1"/>
    <property type="molecule type" value="Genomic_DNA"/>
</dbReference>
<protein>
    <submittedName>
        <fullName evidence="2">Sulfurtransferase-like selenium metabolism protein YedF</fullName>
    </submittedName>
</protein>
<dbReference type="SUPFAM" id="SSF75169">
    <property type="entry name" value="DsrEFH-like"/>
    <property type="match status" value="1"/>
</dbReference>
<evidence type="ECO:0000313" key="3">
    <source>
        <dbReference type="Proteomes" id="UP000823882"/>
    </source>
</evidence>
<reference evidence="2" key="1">
    <citation type="journal article" date="2021" name="PeerJ">
        <title>Extensive microbial diversity within the chicken gut microbiome revealed by metagenomics and culture.</title>
        <authorList>
            <person name="Gilroy R."/>
            <person name="Ravi A."/>
            <person name="Getino M."/>
            <person name="Pursley I."/>
            <person name="Horton D.L."/>
            <person name="Alikhan N.F."/>
            <person name="Baker D."/>
            <person name="Gharbi K."/>
            <person name="Hall N."/>
            <person name="Watson M."/>
            <person name="Adriaenssens E.M."/>
            <person name="Foster-Nyarko E."/>
            <person name="Jarju S."/>
            <person name="Secka A."/>
            <person name="Antonio M."/>
            <person name="Oren A."/>
            <person name="Chaudhuri R.R."/>
            <person name="La Ragione R."/>
            <person name="Hildebrand F."/>
            <person name="Pallen M.J."/>
        </authorList>
    </citation>
    <scope>NUCLEOTIDE SEQUENCE</scope>
    <source>
        <strain evidence="2">CHK186-1790</strain>
    </source>
</reference>
<reference evidence="2" key="2">
    <citation type="submission" date="2021-04" db="EMBL/GenBank/DDBJ databases">
        <authorList>
            <person name="Gilroy R."/>
        </authorList>
    </citation>
    <scope>NUCLEOTIDE SEQUENCE</scope>
    <source>
        <strain evidence="2">CHK186-1790</strain>
    </source>
</reference>
<proteinExistence type="predicted"/>
<name>A0A9D2NYT1_9FIRM</name>
<evidence type="ECO:0000313" key="2">
    <source>
        <dbReference type="EMBL" id="HJC40937.1"/>
    </source>
</evidence>
<accession>A0A9D2NYT1</accession>
<feature type="domain" description="UPF0033" evidence="1">
    <location>
        <begin position="4"/>
        <end position="67"/>
    </location>
</feature>
<dbReference type="InterPro" id="IPR001455">
    <property type="entry name" value="TusA-like"/>
</dbReference>
<evidence type="ECO:0000259" key="1">
    <source>
        <dbReference type="Pfam" id="PF01206"/>
    </source>
</evidence>
<dbReference type="InterPro" id="IPR036868">
    <property type="entry name" value="TusA-like_sf"/>
</dbReference>
<gene>
    <name evidence="2" type="primary">yedF</name>
    <name evidence="2" type="ORF">H9701_05220</name>
</gene>
<comment type="caution">
    <text evidence="2">The sequence shown here is derived from an EMBL/GenBank/DDBJ whole genome shotgun (WGS) entry which is preliminary data.</text>
</comment>
<dbReference type="SUPFAM" id="SSF64307">
    <property type="entry name" value="SirA-like"/>
    <property type="match status" value="1"/>
</dbReference>
<dbReference type="InterPro" id="IPR027396">
    <property type="entry name" value="DsrEFH-like"/>
</dbReference>
<dbReference type="InterPro" id="IPR003787">
    <property type="entry name" value="Sulphur_relay_DsrE/F-like"/>
</dbReference>
<dbReference type="Proteomes" id="UP000823882">
    <property type="component" value="Unassembled WGS sequence"/>
</dbReference>
<dbReference type="Gene3D" id="3.30.110.40">
    <property type="entry name" value="TusA-like domain"/>
    <property type="match status" value="1"/>
</dbReference>
<dbReference type="Pfam" id="PF02635">
    <property type="entry name" value="DsrE"/>
    <property type="match status" value="1"/>
</dbReference>
<dbReference type="Gene3D" id="3.40.1260.10">
    <property type="entry name" value="DsrEFH-like"/>
    <property type="match status" value="1"/>
</dbReference>
<dbReference type="NCBIfam" id="TIGR03527">
    <property type="entry name" value="selenium_YedF"/>
    <property type="match status" value="1"/>
</dbReference>
<organism evidence="2 3">
    <name type="scientific">Candidatus Intestinimonas pullistercoris</name>
    <dbReference type="NCBI Taxonomy" id="2838623"/>
    <lineage>
        <taxon>Bacteria</taxon>
        <taxon>Bacillati</taxon>
        <taxon>Bacillota</taxon>
        <taxon>Clostridia</taxon>
        <taxon>Eubacteriales</taxon>
        <taxon>Intestinimonas</taxon>
    </lineage>
</organism>
<dbReference type="AlphaFoldDB" id="A0A9D2NYT1"/>